<reference evidence="1 2" key="1">
    <citation type="journal article" date="2018" name="Front. Plant Sci.">
        <title>Red Clover (Trifolium pratense) and Zigzag Clover (T. medium) - A Picture of Genomic Similarities and Differences.</title>
        <authorList>
            <person name="Dluhosova J."/>
            <person name="Istvanek J."/>
            <person name="Nedelnik J."/>
            <person name="Repkova J."/>
        </authorList>
    </citation>
    <scope>NUCLEOTIDE SEQUENCE [LARGE SCALE GENOMIC DNA]</scope>
    <source>
        <strain evidence="2">cv. 10/8</strain>
        <tissue evidence="1">Leaf</tissue>
    </source>
</reference>
<proteinExistence type="predicted"/>
<name>A0A392VME6_9FABA</name>
<dbReference type="EMBL" id="LXQA011198883">
    <property type="protein sequence ID" value="MCI88653.1"/>
    <property type="molecule type" value="Genomic_DNA"/>
</dbReference>
<organism evidence="1 2">
    <name type="scientific">Trifolium medium</name>
    <dbReference type="NCBI Taxonomy" id="97028"/>
    <lineage>
        <taxon>Eukaryota</taxon>
        <taxon>Viridiplantae</taxon>
        <taxon>Streptophyta</taxon>
        <taxon>Embryophyta</taxon>
        <taxon>Tracheophyta</taxon>
        <taxon>Spermatophyta</taxon>
        <taxon>Magnoliopsida</taxon>
        <taxon>eudicotyledons</taxon>
        <taxon>Gunneridae</taxon>
        <taxon>Pentapetalae</taxon>
        <taxon>rosids</taxon>
        <taxon>fabids</taxon>
        <taxon>Fabales</taxon>
        <taxon>Fabaceae</taxon>
        <taxon>Papilionoideae</taxon>
        <taxon>50 kb inversion clade</taxon>
        <taxon>NPAAA clade</taxon>
        <taxon>Hologalegina</taxon>
        <taxon>IRL clade</taxon>
        <taxon>Trifolieae</taxon>
        <taxon>Trifolium</taxon>
    </lineage>
</organism>
<sequence>VVEERRRLCLQIMGSWATRLEHLALWAAPPCGYPAHWALF</sequence>
<feature type="non-terminal residue" evidence="1">
    <location>
        <position position="1"/>
    </location>
</feature>
<comment type="caution">
    <text evidence="1">The sequence shown here is derived from an EMBL/GenBank/DDBJ whole genome shotgun (WGS) entry which is preliminary data.</text>
</comment>
<protein>
    <submittedName>
        <fullName evidence="1">Uncharacterized protein</fullName>
    </submittedName>
</protein>
<keyword evidence="2" id="KW-1185">Reference proteome</keyword>
<evidence type="ECO:0000313" key="1">
    <source>
        <dbReference type="EMBL" id="MCI88653.1"/>
    </source>
</evidence>
<accession>A0A392VME6</accession>
<dbReference type="Proteomes" id="UP000265520">
    <property type="component" value="Unassembled WGS sequence"/>
</dbReference>
<evidence type="ECO:0000313" key="2">
    <source>
        <dbReference type="Proteomes" id="UP000265520"/>
    </source>
</evidence>
<dbReference type="AlphaFoldDB" id="A0A392VME6"/>